<feature type="signal peptide" evidence="8">
    <location>
        <begin position="1"/>
        <end position="19"/>
    </location>
</feature>
<dbReference type="EMBL" id="GDQN01009464">
    <property type="protein sequence ID" value="JAT81590.1"/>
    <property type="molecule type" value="Transcribed_RNA"/>
</dbReference>
<evidence type="ECO:0000256" key="4">
    <source>
        <dbReference type="ARBA" id="ARBA00022729"/>
    </source>
</evidence>
<organism evidence="9">
    <name type="scientific">Pectinophora gossypiella</name>
    <name type="common">Cotton pink bollworm</name>
    <name type="synonym">Depressaria gossypiella</name>
    <dbReference type="NCBI Taxonomy" id="13191"/>
    <lineage>
        <taxon>Eukaryota</taxon>
        <taxon>Metazoa</taxon>
        <taxon>Ecdysozoa</taxon>
        <taxon>Arthropoda</taxon>
        <taxon>Hexapoda</taxon>
        <taxon>Insecta</taxon>
        <taxon>Pterygota</taxon>
        <taxon>Neoptera</taxon>
        <taxon>Endopterygota</taxon>
        <taxon>Lepidoptera</taxon>
        <taxon>Glossata</taxon>
        <taxon>Ditrysia</taxon>
        <taxon>Gelechioidea</taxon>
        <taxon>Gelechiidae</taxon>
        <taxon>Apatetrinae</taxon>
        <taxon>Pectinophora</taxon>
    </lineage>
</organism>
<name>A0A1E1W3P4_PECGO</name>
<evidence type="ECO:0000256" key="7">
    <source>
        <dbReference type="ARBA" id="ARBA00023288"/>
    </source>
</evidence>
<keyword evidence="2" id="KW-0336">GPI-anchor</keyword>
<sequence length="123" mass="13643">AKLFVLLAAVAYAAVLVTSDPSHCYECNILNHSCNSPINLNFVGKQDCSKPINTQGHKNTTSKKICFTARATFFLGHVTERGCFYSEMENEDVCSFFKRTEGSGPFTGNFTCEICDTDYCNDQ</sequence>
<dbReference type="AlphaFoldDB" id="A0A1E1W3P4"/>
<keyword evidence="7" id="KW-0449">Lipoprotein</keyword>
<protein>
    <recommendedName>
        <fullName evidence="10">Protein sleepless</fullName>
    </recommendedName>
</protein>
<keyword evidence="5" id="KW-1133">Transmembrane helix</keyword>
<evidence type="ECO:0000256" key="1">
    <source>
        <dbReference type="ARBA" id="ARBA00004589"/>
    </source>
</evidence>
<reference evidence="9" key="1">
    <citation type="submission" date="2015-09" db="EMBL/GenBank/DDBJ databases">
        <title>De novo assembly of Pectinophora gossypiella (Pink Bollworm) gut transcriptome.</title>
        <authorList>
            <person name="Tassone E.E."/>
        </authorList>
    </citation>
    <scope>NUCLEOTIDE SEQUENCE</scope>
</reference>
<comment type="subcellular location">
    <subcellularLocation>
        <location evidence="1">Membrane</location>
        <topology evidence="1">Lipid-anchor</topology>
        <topology evidence="1">GPI-anchor</topology>
    </subcellularLocation>
</comment>
<proteinExistence type="predicted"/>
<dbReference type="GO" id="GO:0098552">
    <property type="term" value="C:side of membrane"/>
    <property type="evidence" value="ECO:0007669"/>
    <property type="project" value="UniProtKB-KW"/>
</dbReference>
<evidence type="ECO:0008006" key="10">
    <source>
        <dbReference type="Google" id="ProtNLM"/>
    </source>
</evidence>
<feature type="non-terminal residue" evidence="9">
    <location>
        <position position="1"/>
    </location>
</feature>
<keyword evidence="4 8" id="KW-0732">Signal</keyword>
<feature type="chain" id="PRO_5009115111" description="Protein sleepless" evidence="8">
    <location>
        <begin position="20"/>
        <end position="123"/>
    </location>
</feature>
<gene>
    <name evidence="9" type="ORF">g.281</name>
</gene>
<keyword evidence="3" id="KW-0812">Transmembrane</keyword>
<evidence type="ECO:0000256" key="6">
    <source>
        <dbReference type="ARBA" id="ARBA00023136"/>
    </source>
</evidence>
<keyword evidence="2" id="KW-0325">Glycoprotein</keyword>
<accession>A0A1E1W3P4</accession>
<dbReference type="InterPro" id="IPR050975">
    <property type="entry name" value="Sleep_regulator"/>
</dbReference>
<evidence type="ECO:0000256" key="3">
    <source>
        <dbReference type="ARBA" id="ARBA00022692"/>
    </source>
</evidence>
<keyword evidence="6" id="KW-0472">Membrane</keyword>
<evidence type="ECO:0000313" key="9">
    <source>
        <dbReference type="EMBL" id="JAT81590.1"/>
    </source>
</evidence>
<evidence type="ECO:0000256" key="2">
    <source>
        <dbReference type="ARBA" id="ARBA00022622"/>
    </source>
</evidence>
<evidence type="ECO:0000256" key="8">
    <source>
        <dbReference type="SAM" id="SignalP"/>
    </source>
</evidence>
<dbReference type="PANTHER" id="PTHR33562">
    <property type="entry name" value="ATILLA, ISOFORM B-RELATED-RELATED"/>
    <property type="match status" value="1"/>
</dbReference>
<evidence type="ECO:0000256" key="5">
    <source>
        <dbReference type="ARBA" id="ARBA00022989"/>
    </source>
</evidence>